<evidence type="ECO:0008006" key="2">
    <source>
        <dbReference type="Google" id="ProtNLM"/>
    </source>
</evidence>
<organism evidence="1">
    <name type="scientific">Caldithrix abyssi</name>
    <dbReference type="NCBI Taxonomy" id="187145"/>
    <lineage>
        <taxon>Bacteria</taxon>
        <taxon>Pseudomonadati</taxon>
        <taxon>Calditrichota</taxon>
        <taxon>Calditrichia</taxon>
        <taxon>Calditrichales</taxon>
        <taxon>Calditrichaceae</taxon>
        <taxon>Caldithrix</taxon>
    </lineage>
</organism>
<dbReference type="PROSITE" id="PS51257">
    <property type="entry name" value="PROKAR_LIPOPROTEIN"/>
    <property type="match status" value="1"/>
</dbReference>
<name>A0A7V5LK77_CALAY</name>
<evidence type="ECO:0000313" key="1">
    <source>
        <dbReference type="EMBL" id="HHE55675.1"/>
    </source>
</evidence>
<gene>
    <name evidence="1" type="ORF">ENL21_07825</name>
</gene>
<dbReference type="Proteomes" id="UP000886111">
    <property type="component" value="Unassembled WGS sequence"/>
</dbReference>
<reference evidence="1" key="1">
    <citation type="journal article" date="2020" name="mSystems">
        <title>Genome- and Community-Level Interaction Insights into Carbon Utilization and Element Cycling Functions of Hydrothermarchaeota in Hydrothermal Sediment.</title>
        <authorList>
            <person name="Zhou Z."/>
            <person name="Liu Y."/>
            <person name="Xu W."/>
            <person name="Pan J."/>
            <person name="Luo Z.H."/>
            <person name="Li M."/>
        </authorList>
    </citation>
    <scope>NUCLEOTIDE SEQUENCE [LARGE SCALE GENOMIC DNA]</scope>
    <source>
        <strain evidence="1">HyVt-76</strain>
    </source>
</reference>
<dbReference type="EMBL" id="DRTD01000586">
    <property type="protein sequence ID" value="HHE55675.1"/>
    <property type="molecule type" value="Genomic_DNA"/>
</dbReference>
<dbReference type="AlphaFoldDB" id="A0A7V5LK77"/>
<accession>A0A7V5LK77</accession>
<proteinExistence type="predicted"/>
<protein>
    <recommendedName>
        <fullName evidence="2">PpiC domain-containing protein</fullName>
    </recommendedName>
</protein>
<sequence length="505" mass="59347">MPKTLTTIFGLLLVGSLLFISCKKETETTTKETILARVADKTISVNEFIRRAEYTIRPAYCRGDNYIHRKIVLNSLIAEKLLALEAGEDNELTRNHEFQQYLLGRKEQAMRQILFYEVAEKPVKLDTSEVNRLYKVAGRLYNVAYLNCPNKEVADEIYRQLNAGKVSFEQMAKDLTGKDKVPQREIRFDSPEPDIINKTLYDKSIKKGQLIGPLQVAPDSYVILRVNGWKTFVAMSDEQQANRLKLVKDKLTERKALANYEKFIGKIMGDKQLRFKPKIFEKMVNILGPEYFKTEKEKKEMFNKKFWNKDNDMMVRENSLEQLAAIAKETFFTIEGQIWTVEQFMNHLQRHPLVFRRKKFPKNQFARHFRQAVADMIRDYYLTQVAYERGYDKRPEVQRNVNMWKDNLLALYQKKKYLDQQDLKGKKGLEIIKEVLDPYVAQLREKYQQQIEINTDAFEKIQLTRIDLFAIQPNQAFPVVVPSFPQLTTHNMLDYGRKMELAKTN</sequence>
<comment type="caution">
    <text evidence="1">The sequence shown here is derived from an EMBL/GenBank/DDBJ whole genome shotgun (WGS) entry which is preliminary data.</text>
</comment>